<feature type="transmembrane region" description="Helical" evidence="1">
    <location>
        <begin position="126"/>
        <end position="144"/>
    </location>
</feature>
<name>A0ABV3QYS7_9HYPH</name>
<feature type="transmembrane region" description="Helical" evidence="1">
    <location>
        <begin position="89"/>
        <end position="114"/>
    </location>
</feature>
<sequence>MTEAGPRRSGRGPDKAALVIAALLMLVAVAIAVSTAGMGGVAVYSPVGPKTFPYIVAAGLFGLGALTALEAWRGDFPDRETQALGPMAWIIGGLALQMLTMKTLGFSIATGVLFAATAKGFGRGPLWLTVPVGIVFSFIVWFIFAKGLQLSLPAGPLEQLF</sequence>
<dbReference type="Proteomes" id="UP001556196">
    <property type="component" value="Unassembled WGS sequence"/>
</dbReference>
<keyword evidence="4" id="KW-1185">Reference proteome</keyword>
<proteinExistence type="predicted"/>
<evidence type="ECO:0000313" key="3">
    <source>
        <dbReference type="EMBL" id="MEW9806234.1"/>
    </source>
</evidence>
<feature type="domain" description="DUF1468" evidence="2">
    <location>
        <begin position="19"/>
        <end position="153"/>
    </location>
</feature>
<organism evidence="3 4">
    <name type="scientific">Mesorhizobium marinum</name>
    <dbReference type="NCBI Taxonomy" id="3228790"/>
    <lineage>
        <taxon>Bacteria</taxon>
        <taxon>Pseudomonadati</taxon>
        <taxon>Pseudomonadota</taxon>
        <taxon>Alphaproteobacteria</taxon>
        <taxon>Hyphomicrobiales</taxon>
        <taxon>Phyllobacteriaceae</taxon>
        <taxon>Mesorhizobium</taxon>
    </lineage>
</organism>
<feature type="transmembrane region" description="Helical" evidence="1">
    <location>
        <begin position="51"/>
        <end position="69"/>
    </location>
</feature>
<reference evidence="3 4" key="1">
    <citation type="submission" date="2024-06" db="EMBL/GenBank/DDBJ databases">
        <authorList>
            <person name="Tuo L."/>
        </authorList>
    </citation>
    <scope>NUCLEOTIDE SEQUENCE [LARGE SCALE GENOMIC DNA]</scope>
    <source>
        <strain evidence="3 4">ZMM04-5</strain>
    </source>
</reference>
<evidence type="ECO:0000313" key="4">
    <source>
        <dbReference type="Proteomes" id="UP001556196"/>
    </source>
</evidence>
<keyword evidence="1" id="KW-0812">Transmembrane</keyword>
<accession>A0ABV3QYS7</accession>
<dbReference type="InterPro" id="IPR009936">
    <property type="entry name" value="DUF1468"/>
</dbReference>
<feature type="transmembrane region" description="Helical" evidence="1">
    <location>
        <begin position="16"/>
        <end position="44"/>
    </location>
</feature>
<keyword evidence="1" id="KW-1133">Transmembrane helix</keyword>
<dbReference type="RefSeq" id="WP_367723305.1">
    <property type="nucleotide sequence ID" value="NZ_JBFOCH010000009.1"/>
</dbReference>
<evidence type="ECO:0000256" key="1">
    <source>
        <dbReference type="SAM" id="Phobius"/>
    </source>
</evidence>
<protein>
    <submittedName>
        <fullName evidence="3">Tripartite tricarboxylate transporter TctB family protein</fullName>
    </submittedName>
</protein>
<comment type="caution">
    <text evidence="3">The sequence shown here is derived from an EMBL/GenBank/DDBJ whole genome shotgun (WGS) entry which is preliminary data.</text>
</comment>
<evidence type="ECO:0000259" key="2">
    <source>
        <dbReference type="Pfam" id="PF07331"/>
    </source>
</evidence>
<keyword evidence="1" id="KW-0472">Membrane</keyword>
<dbReference type="EMBL" id="JBFOCI010000002">
    <property type="protein sequence ID" value="MEW9806234.1"/>
    <property type="molecule type" value="Genomic_DNA"/>
</dbReference>
<dbReference type="Pfam" id="PF07331">
    <property type="entry name" value="TctB"/>
    <property type="match status" value="1"/>
</dbReference>
<gene>
    <name evidence="3" type="ORF">ABUE31_09590</name>
</gene>